<accession>A0A0F9QWP4</accession>
<evidence type="ECO:0000313" key="1">
    <source>
        <dbReference type="EMBL" id="KKN46859.1"/>
    </source>
</evidence>
<name>A0A0F9QWP4_9ZZZZ</name>
<comment type="caution">
    <text evidence="1">The sequence shown here is derived from an EMBL/GenBank/DDBJ whole genome shotgun (WGS) entry which is preliminary data.</text>
</comment>
<dbReference type="EMBL" id="LAZR01001308">
    <property type="protein sequence ID" value="KKN46859.1"/>
    <property type="molecule type" value="Genomic_DNA"/>
</dbReference>
<dbReference type="AlphaFoldDB" id="A0A0F9QWP4"/>
<gene>
    <name evidence="1" type="ORF">LCGC14_0668710</name>
</gene>
<reference evidence="1" key="1">
    <citation type="journal article" date="2015" name="Nature">
        <title>Complex archaea that bridge the gap between prokaryotes and eukaryotes.</title>
        <authorList>
            <person name="Spang A."/>
            <person name="Saw J.H."/>
            <person name="Jorgensen S.L."/>
            <person name="Zaremba-Niedzwiedzka K."/>
            <person name="Martijn J."/>
            <person name="Lind A.E."/>
            <person name="van Eijk R."/>
            <person name="Schleper C."/>
            <person name="Guy L."/>
            <person name="Ettema T.J."/>
        </authorList>
    </citation>
    <scope>NUCLEOTIDE SEQUENCE</scope>
</reference>
<sequence length="113" mass="12737">MSIDDDFYTAAATFAAEIVARVGLVTNDHVTISKAEAVEVGFQRIISALNQKWPEMEAGAPPPNPLDIEKTHWRSLSDQGIVVPDYESRCWYWDGEYYCSFFGIDLYGHLNFG</sequence>
<proteinExistence type="predicted"/>
<organism evidence="1">
    <name type="scientific">marine sediment metagenome</name>
    <dbReference type="NCBI Taxonomy" id="412755"/>
    <lineage>
        <taxon>unclassified sequences</taxon>
        <taxon>metagenomes</taxon>
        <taxon>ecological metagenomes</taxon>
    </lineage>
</organism>
<protein>
    <submittedName>
        <fullName evidence="1">Uncharacterized protein</fullName>
    </submittedName>
</protein>